<feature type="transmembrane region" description="Helical" evidence="7">
    <location>
        <begin position="175"/>
        <end position="193"/>
    </location>
</feature>
<proteinExistence type="inferred from homology"/>
<dbReference type="PANTHER" id="PTHR43163:SF6">
    <property type="entry name" value="DIPEPTIDE TRANSPORT SYSTEM PERMEASE PROTEIN DPPB-RELATED"/>
    <property type="match status" value="1"/>
</dbReference>
<dbReference type="Gene3D" id="1.10.3720.10">
    <property type="entry name" value="MetI-like"/>
    <property type="match status" value="1"/>
</dbReference>
<comment type="caution">
    <text evidence="9">The sequence shown here is derived from an EMBL/GenBank/DDBJ whole genome shotgun (WGS) entry which is preliminary data.</text>
</comment>
<protein>
    <submittedName>
        <fullName evidence="9">ABC transporter permease</fullName>
    </submittedName>
</protein>
<feature type="domain" description="ABC transmembrane type-1" evidence="8">
    <location>
        <begin position="96"/>
        <end position="297"/>
    </location>
</feature>
<dbReference type="InterPro" id="IPR035906">
    <property type="entry name" value="MetI-like_sf"/>
</dbReference>
<dbReference type="Proteomes" id="UP000719942">
    <property type="component" value="Unassembled WGS sequence"/>
</dbReference>
<feature type="transmembrane region" description="Helical" evidence="7">
    <location>
        <begin position="274"/>
        <end position="300"/>
    </location>
</feature>
<evidence type="ECO:0000256" key="6">
    <source>
        <dbReference type="ARBA" id="ARBA00023136"/>
    </source>
</evidence>
<dbReference type="InterPro" id="IPR000515">
    <property type="entry name" value="MetI-like"/>
</dbReference>
<dbReference type="EMBL" id="JAGFNZ010000001">
    <property type="protein sequence ID" value="MBW7571932.1"/>
    <property type="molecule type" value="Genomic_DNA"/>
</dbReference>
<dbReference type="RefSeq" id="WP_219964306.1">
    <property type="nucleotide sequence ID" value="NZ_JAGFNZ010000001.1"/>
</dbReference>
<gene>
    <name evidence="9" type="ORF">J5W02_03830</name>
</gene>
<dbReference type="InterPro" id="IPR045621">
    <property type="entry name" value="BPD_transp_1_N"/>
</dbReference>
<evidence type="ECO:0000256" key="1">
    <source>
        <dbReference type="ARBA" id="ARBA00004651"/>
    </source>
</evidence>
<feature type="transmembrane region" description="Helical" evidence="7">
    <location>
        <begin position="131"/>
        <end position="155"/>
    </location>
</feature>
<comment type="subcellular location">
    <subcellularLocation>
        <location evidence="1 7">Cell membrane</location>
        <topology evidence="1 7">Multi-pass membrane protein</topology>
    </subcellularLocation>
</comment>
<accession>A0ABS7DKX6</accession>
<feature type="transmembrane region" description="Helical" evidence="7">
    <location>
        <begin position="9"/>
        <end position="27"/>
    </location>
</feature>
<dbReference type="SUPFAM" id="SSF161098">
    <property type="entry name" value="MetI-like"/>
    <property type="match status" value="1"/>
</dbReference>
<feature type="transmembrane region" description="Helical" evidence="7">
    <location>
        <begin position="230"/>
        <end position="254"/>
    </location>
</feature>
<organism evidence="9 10">
    <name type="scientific">Caproiciproducens faecalis</name>
    <dbReference type="NCBI Taxonomy" id="2820301"/>
    <lineage>
        <taxon>Bacteria</taxon>
        <taxon>Bacillati</taxon>
        <taxon>Bacillota</taxon>
        <taxon>Clostridia</taxon>
        <taxon>Eubacteriales</taxon>
        <taxon>Acutalibacteraceae</taxon>
        <taxon>Caproiciproducens</taxon>
    </lineage>
</organism>
<reference evidence="9 10" key="1">
    <citation type="submission" date="2021-03" db="EMBL/GenBank/DDBJ databases">
        <title>Caproiciproducens sp. nov. isolated from feces of cow.</title>
        <authorList>
            <person name="Choi J.-Y."/>
        </authorList>
    </citation>
    <scope>NUCLEOTIDE SEQUENCE [LARGE SCALE GENOMIC DNA]</scope>
    <source>
        <strain evidence="9 10">AGMB10547</strain>
    </source>
</reference>
<evidence type="ECO:0000256" key="7">
    <source>
        <dbReference type="RuleBase" id="RU363032"/>
    </source>
</evidence>
<dbReference type="Pfam" id="PF19300">
    <property type="entry name" value="BPD_transp_1_N"/>
    <property type="match status" value="1"/>
</dbReference>
<feature type="transmembrane region" description="Helical" evidence="7">
    <location>
        <begin position="96"/>
        <end position="119"/>
    </location>
</feature>
<keyword evidence="4 7" id="KW-0812">Transmembrane</keyword>
<evidence type="ECO:0000313" key="10">
    <source>
        <dbReference type="Proteomes" id="UP000719942"/>
    </source>
</evidence>
<keyword evidence="10" id="KW-1185">Reference proteome</keyword>
<keyword evidence="3" id="KW-1003">Cell membrane</keyword>
<comment type="similarity">
    <text evidence="7">Belongs to the binding-protein-dependent transport system permease family.</text>
</comment>
<dbReference type="Pfam" id="PF00528">
    <property type="entry name" value="BPD_transp_1"/>
    <property type="match status" value="1"/>
</dbReference>
<dbReference type="CDD" id="cd06261">
    <property type="entry name" value="TM_PBP2"/>
    <property type="match status" value="1"/>
</dbReference>
<evidence type="ECO:0000256" key="4">
    <source>
        <dbReference type="ARBA" id="ARBA00022692"/>
    </source>
</evidence>
<dbReference type="PANTHER" id="PTHR43163">
    <property type="entry name" value="DIPEPTIDE TRANSPORT SYSTEM PERMEASE PROTEIN DPPB-RELATED"/>
    <property type="match status" value="1"/>
</dbReference>
<keyword evidence="2 7" id="KW-0813">Transport</keyword>
<evidence type="ECO:0000259" key="8">
    <source>
        <dbReference type="PROSITE" id="PS50928"/>
    </source>
</evidence>
<keyword evidence="5 7" id="KW-1133">Transmembrane helix</keyword>
<evidence type="ECO:0000256" key="3">
    <source>
        <dbReference type="ARBA" id="ARBA00022475"/>
    </source>
</evidence>
<evidence type="ECO:0000256" key="5">
    <source>
        <dbReference type="ARBA" id="ARBA00022989"/>
    </source>
</evidence>
<dbReference type="PROSITE" id="PS50928">
    <property type="entry name" value="ABC_TM1"/>
    <property type="match status" value="1"/>
</dbReference>
<sequence>MKTYILKRIAYLFVTLLVIMTATFFLMHSLPGTPFDEDKISKLSPEQQRQIYASYGLDQPVHVQYFKYLGNVFQGDFGTSTLYAGHPVRNILMSRIVPSAIVGIQAVLIGLAIGLLLGVVAAYRHNTSLDYLTMVISVLGISVPNFVVAALLQYLFGLKWGLLPVAYWESYSSSVLPSLALSFGVIAQIARFIRTEMLTVLQQDYILMAKSKGLSPVRILLRHALRNSMLPVLTILGAITVNVLTGSLAVESIYSVPGIGSLFVDTIKANDYSTIIGLTVFYSAFYVVVILIIDLLYCVIDPRIRLASAKE</sequence>
<keyword evidence="6 7" id="KW-0472">Membrane</keyword>
<evidence type="ECO:0000256" key="2">
    <source>
        <dbReference type="ARBA" id="ARBA00022448"/>
    </source>
</evidence>
<evidence type="ECO:0000313" key="9">
    <source>
        <dbReference type="EMBL" id="MBW7571932.1"/>
    </source>
</evidence>
<name>A0ABS7DKX6_9FIRM</name>